<name>A0A2Z6SE05_9GLOM</name>
<evidence type="ECO:0000313" key="1">
    <source>
        <dbReference type="EMBL" id="GBC08260.1"/>
    </source>
</evidence>
<reference evidence="2" key="2">
    <citation type="submission" date="2019-10" db="EMBL/GenBank/DDBJ databases">
        <title>Conservation and host-specific expression of non-tandemly repeated heterogenous ribosome RNA gene in arbuscular mycorrhizal fungi.</title>
        <authorList>
            <person name="Maeda T."/>
            <person name="Kobayashi Y."/>
            <person name="Nakagawa T."/>
            <person name="Ezawa T."/>
            <person name="Yamaguchi K."/>
            <person name="Bino T."/>
            <person name="Nishimoto Y."/>
            <person name="Shigenobu S."/>
            <person name="Kawaguchi M."/>
        </authorList>
    </citation>
    <scope>NUCLEOTIDE SEQUENCE</scope>
    <source>
        <strain evidence="2">HR1</strain>
    </source>
</reference>
<sequence>MASFLLLECLEKIFLNLLDNIYEFRTDSFYVNKSTKDLHSCTLVSKHWCRISTPLLYAYPFANYCRNAADLAFSYSKLIRTLISCTPKSEIEQLILSESSNPTFNYITFIRSLNFDLDILDELNCFKELWLPPFVLNNIKKDQIPKLSHLIINQLAKSLCENCNNNLTRLDFTFTNKNNNIKFLNSIIEPLTFNYCDEKNKLTNLKELYYNNHHDNKIDIYSTFSNHIHNLNLLHNEGNNSIEKANSLSRFISLQKKLKHLILSENSMYNDHGDYYNIVFESLPTQNENLQILNLRSIPFDKINEKALNSLCLLKNIKELRLHYCIADMNNLIPWAKDLKGLEVFEFLSYYDIGFENLVNQIIRSSSATLKKLIIDYHRKNKQDYKSLYQQIPIHLKSLIYLDLPEICPDELILIFKLCTRLVYLGIMLSNDASWRTKIKNLGESIPKNLRKIQFKDRFVSIFKVNHLKCFFEECLKNDSELKYLEIIDNSEIDQKYHDIANKFGIKLIYIQRIPYR</sequence>
<dbReference type="Proteomes" id="UP000615446">
    <property type="component" value="Unassembled WGS sequence"/>
</dbReference>
<dbReference type="EMBL" id="BLAL01000193">
    <property type="protein sequence ID" value="GES89939.1"/>
    <property type="molecule type" value="Genomic_DNA"/>
</dbReference>
<dbReference type="SUPFAM" id="SSF52047">
    <property type="entry name" value="RNI-like"/>
    <property type="match status" value="1"/>
</dbReference>
<dbReference type="InterPro" id="IPR032675">
    <property type="entry name" value="LRR_dom_sf"/>
</dbReference>
<dbReference type="Proteomes" id="UP000247702">
    <property type="component" value="Unassembled WGS sequence"/>
</dbReference>
<dbReference type="AlphaFoldDB" id="A0A2Z6SE05"/>
<reference evidence="1 3" key="1">
    <citation type="submission" date="2017-11" db="EMBL/GenBank/DDBJ databases">
        <title>The genome of Rhizophagus clarus HR1 reveals common genetic basis of auxotrophy among arbuscular mycorrhizal fungi.</title>
        <authorList>
            <person name="Kobayashi Y."/>
        </authorList>
    </citation>
    <scope>NUCLEOTIDE SEQUENCE [LARGE SCALE GENOMIC DNA]</scope>
    <source>
        <strain evidence="1 3">HR1</strain>
    </source>
</reference>
<comment type="caution">
    <text evidence="1">The sequence shown here is derived from an EMBL/GenBank/DDBJ whole genome shotgun (WGS) entry which is preliminary data.</text>
</comment>
<evidence type="ECO:0000313" key="2">
    <source>
        <dbReference type="EMBL" id="GES89939.1"/>
    </source>
</evidence>
<accession>A0A2Z6SE05</accession>
<proteinExistence type="predicted"/>
<gene>
    <name evidence="2" type="ORF">RCL2_001680400</name>
    <name evidence="1" type="ORF">RclHR1_00080037</name>
</gene>
<dbReference type="EMBL" id="BEXD01004203">
    <property type="protein sequence ID" value="GBC08260.1"/>
    <property type="molecule type" value="Genomic_DNA"/>
</dbReference>
<evidence type="ECO:0000313" key="3">
    <source>
        <dbReference type="Proteomes" id="UP000247702"/>
    </source>
</evidence>
<organism evidence="1 3">
    <name type="scientific">Rhizophagus clarus</name>
    <dbReference type="NCBI Taxonomy" id="94130"/>
    <lineage>
        <taxon>Eukaryota</taxon>
        <taxon>Fungi</taxon>
        <taxon>Fungi incertae sedis</taxon>
        <taxon>Mucoromycota</taxon>
        <taxon>Glomeromycotina</taxon>
        <taxon>Glomeromycetes</taxon>
        <taxon>Glomerales</taxon>
        <taxon>Glomeraceae</taxon>
        <taxon>Rhizophagus</taxon>
    </lineage>
</organism>
<dbReference type="OrthoDB" id="2342687at2759"/>
<protein>
    <submittedName>
        <fullName evidence="1">Uncharacterized protein</fullName>
    </submittedName>
</protein>
<keyword evidence="3" id="KW-1185">Reference proteome</keyword>
<dbReference type="Gene3D" id="3.80.10.10">
    <property type="entry name" value="Ribonuclease Inhibitor"/>
    <property type="match status" value="1"/>
</dbReference>